<dbReference type="PANTHER" id="PTHR46623">
    <property type="entry name" value="CARBOXYMETHYLENEBUTENOLIDASE-RELATED"/>
    <property type="match status" value="1"/>
</dbReference>
<dbReference type="PANTHER" id="PTHR46623:SF7">
    <property type="entry name" value="CARBOXYMETHYLENEBUTENOLIDASE"/>
    <property type="match status" value="1"/>
</dbReference>
<evidence type="ECO:0000256" key="1">
    <source>
        <dbReference type="SAM" id="MobiDB-lite"/>
    </source>
</evidence>
<dbReference type="InterPro" id="IPR002925">
    <property type="entry name" value="Dienelactn_hydro"/>
</dbReference>
<sequence>MRRMIPVLMGAAWIALGSNAWGAAGKGGASQRSGPDTSRVHLGSPDGGADAFAASPPGQGSAPGVVVVIEWWGLNSQIRDVARRLARQGYVAIVPDLYHGKVTDDPEQAHVLLRGLEPKTALADLDSAVQWLRAQPRTAKGKIGVVGFCMGGSYSLELALQNPEIAAAVMFYGTPETDPEKLAPLKAPLQGHFGADDEGITSERVAEFKAALEKAGKAADIYVYPGAGHAFMHEGRASYRPDAAKQAWARTLAFLQKNLKGERDAAAK</sequence>
<feature type="domain" description="Dienelactone hydrolase" evidence="3">
    <location>
        <begin position="50"/>
        <end position="257"/>
    </location>
</feature>
<organism evidence="4 5">
    <name type="scientific">Eiseniibacteriota bacterium</name>
    <dbReference type="NCBI Taxonomy" id="2212470"/>
    <lineage>
        <taxon>Bacteria</taxon>
        <taxon>Candidatus Eiseniibacteriota</taxon>
    </lineage>
</organism>
<proteinExistence type="predicted"/>
<keyword evidence="2" id="KW-0732">Signal</keyword>
<evidence type="ECO:0000256" key="2">
    <source>
        <dbReference type="SAM" id="SignalP"/>
    </source>
</evidence>
<gene>
    <name evidence="4" type="ORF">E6K73_05055</name>
</gene>
<feature type="signal peptide" evidence="2">
    <location>
        <begin position="1"/>
        <end position="23"/>
    </location>
</feature>
<dbReference type="InterPro" id="IPR051049">
    <property type="entry name" value="Dienelactone_hydrolase-like"/>
</dbReference>
<feature type="chain" id="PRO_5022151285" evidence="2">
    <location>
        <begin position="24"/>
        <end position="268"/>
    </location>
</feature>
<dbReference type="EMBL" id="VBOT01000057">
    <property type="protein sequence ID" value="TMQ51720.1"/>
    <property type="molecule type" value="Genomic_DNA"/>
</dbReference>
<evidence type="ECO:0000313" key="4">
    <source>
        <dbReference type="EMBL" id="TMQ51720.1"/>
    </source>
</evidence>
<protein>
    <submittedName>
        <fullName evidence="4">Dienelactone hydrolase family protein</fullName>
    </submittedName>
</protein>
<feature type="region of interest" description="Disordered" evidence="1">
    <location>
        <begin position="25"/>
        <end position="58"/>
    </location>
</feature>
<accession>A0A538SK18</accession>
<dbReference type="SUPFAM" id="SSF53474">
    <property type="entry name" value="alpha/beta-Hydrolases"/>
    <property type="match status" value="1"/>
</dbReference>
<dbReference type="GO" id="GO:0016787">
    <property type="term" value="F:hydrolase activity"/>
    <property type="evidence" value="ECO:0007669"/>
    <property type="project" value="UniProtKB-KW"/>
</dbReference>
<evidence type="ECO:0000313" key="5">
    <source>
        <dbReference type="Proteomes" id="UP000320184"/>
    </source>
</evidence>
<dbReference type="Proteomes" id="UP000320184">
    <property type="component" value="Unassembled WGS sequence"/>
</dbReference>
<evidence type="ECO:0000259" key="3">
    <source>
        <dbReference type="Pfam" id="PF01738"/>
    </source>
</evidence>
<dbReference type="AlphaFoldDB" id="A0A538SK18"/>
<comment type="caution">
    <text evidence="4">The sequence shown here is derived from an EMBL/GenBank/DDBJ whole genome shotgun (WGS) entry which is preliminary data.</text>
</comment>
<name>A0A538SK18_UNCEI</name>
<keyword evidence="4" id="KW-0378">Hydrolase</keyword>
<dbReference type="InterPro" id="IPR029058">
    <property type="entry name" value="AB_hydrolase_fold"/>
</dbReference>
<dbReference type="Gene3D" id="3.40.50.1820">
    <property type="entry name" value="alpha/beta hydrolase"/>
    <property type="match status" value="1"/>
</dbReference>
<dbReference type="Pfam" id="PF01738">
    <property type="entry name" value="DLH"/>
    <property type="match status" value="1"/>
</dbReference>
<reference evidence="4 5" key="1">
    <citation type="journal article" date="2019" name="Nat. Microbiol.">
        <title>Mediterranean grassland soil C-N compound turnover is dependent on rainfall and depth, and is mediated by genomically divergent microorganisms.</title>
        <authorList>
            <person name="Diamond S."/>
            <person name="Andeer P.F."/>
            <person name="Li Z."/>
            <person name="Crits-Christoph A."/>
            <person name="Burstein D."/>
            <person name="Anantharaman K."/>
            <person name="Lane K.R."/>
            <person name="Thomas B.C."/>
            <person name="Pan C."/>
            <person name="Northen T.R."/>
            <person name="Banfield J.F."/>
        </authorList>
    </citation>
    <scope>NUCLEOTIDE SEQUENCE [LARGE SCALE GENOMIC DNA]</scope>
    <source>
        <strain evidence="4">WS_3</strain>
    </source>
</reference>